<dbReference type="InterPro" id="IPR015943">
    <property type="entry name" value="WD40/YVTN_repeat-like_dom_sf"/>
</dbReference>
<dbReference type="InterPro" id="IPR036322">
    <property type="entry name" value="WD40_repeat_dom_sf"/>
</dbReference>
<dbReference type="Proteomes" id="UP001202328">
    <property type="component" value="Unassembled WGS sequence"/>
</dbReference>
<dbReference type="PANTHER" id="PTHR10971">
    <property type="entry name" value="MRNA EXPORT FACTOR AND BUB3"/>
    <property type="match status" value="1"/>
</dbReference>
<protein>
    <recommendedName>
        <fullName evidence="6">Mitotic checkpoint protein BUB3.3</fullName>
    </recommendedName>
</protein>
<comment type="caution">
    <text evidence="4">The sequence shown here is derived from an EMBL/GenBank/DDBJ whole genome shotgun (WGS) entry which is preliminary data.</text>
</comment>
<evidence type="ECO:0000256" key="3">
    <source>
        <dbReference type="PROSITE-ProRule" id="PRU00221"/>
    </source>
</evidence>
<accession>A0AAD4XUY6</accession>
<evidence type="ECO:0000313" key="4">
    <source>
        <dbReference type="EMBL" id="KAI3951744.1"/>
    </source>
</evidence>
<evidence type="ECO:0000313" key="5">
    <source>
        <dbReference type="Proteomes" id="UP001202328"/>
    </source>
</evidence>
<dbReference type="AlphaFoldDB" id="A0AAD4XUY6"/>
<dbReference type="SUPFAM" id="SSF50978">
    <property type="entry name" value="WD40 repeat-like"/>
    <property type="match status" value="1"/>
</dbReference>
<keyword evidence="1 3" id="KW-0853">WD repeat</keyword>
<dbReference type="Pfam" id="PF00400">
    <property type="entry name" value="WD40"/>
    <property type="match status" value="1"/>
</dbReference>
<organism evidence="4 5">
    <name type="scientific">Papaver atlanticum</name>
    <dbReference type="NCBI Taxonomy" id="357466"/>
    <lineage>
        <taxon>Eukaryota</taxon>
        <taxon>Viridiplantae</taxon>
        <taxon>Streptophyta</taxon>
        <taxon>Embryophyta</taxon>
        <taxon>Tracheophyta</taxon>
        <taxon>Spermatophyta</taxon>
        <taxon>Magnoliopsida</taxon>
        <taxon>Ranunculales</taxon>
        <taxon>Papaveraceae</taxon>
        <taxon>Papaveroideae</taxon>
        <taxon>Papaver</taxon>
    </lineage>
</organism>
<dbReference type="Gene3D" id="2.130.10.10">
    <property type="entry name" value="YVTN repeat-like/Quinoprotein amine dehydrogenase"/>
    <property type="match status" value="1"/>
</dbReference>
<keyword evidence="5" id="KW-1185">Reference proteome</keyword>
<dbReference type="InterPro" id="IPR019775">
    <property type="entry name" value="WD40_repeat_CS"/>
</dbReference>
<dbReference type="PROSITE" id="PS50082">
    <property type="entry name" value="WD_REPEATS_2"/>
    <property type="match status" value="1"/>
</dbReference>
<keyword evidence="2" id="KW-0677">Repeat</keyword>
<evidence type="ECO:0000256" key="2">
    <source>
        <dbReference type="ARBA" id="ARBA00022737"/>
    </source>
</evidence>
<feature type="repeat" description="WD" evidence="3">
    <location>
        <begin position="103"/>
        <end position="144"/>
    </location>
</feature>
<dbReference type="InterPro" id="IPR001680">
    <property type="entry name" value="WD40_rpt"/>
</dbReference>
<evidence type="ECO:0008006" key="6">
    <source>
        <dbReference type="Google" id="ProtNLM"/>
    </source>
</evidence>
<dbReference type="EMBL" id="JAJJMB010002379">
    <property type="protein sequence ID" value="KAI3951744.1"/>
    <property type="molecule type" value="Genomic_DNA"/>
</dbReference>
<gene>
    <name evidence="4" type="ORF">MKW98_013802</name>
</gene>
<proteinExistence type="predicted"/>
<name>A0AAD4XUY6_9MAGN</name>
<sequence length="344" mass="38199">MIYNHLHFRLGPQIAMEGDRLKIEIRDGISKVRFAPKSNNLLISSWDSNLRLFDLDTSKLRSEIPLEVGLLGCCFQDESTAFSIGSDCCLRSHDLNSGIHETVGNHDDLATCVEYSEETCQAVTGGLNKRITSWDMRMGKSVVHSVHVGVEVESISLRGCHLAVGTGTSVIIYDLRNLNEPLEMQFSMEYSVSCVGLFPDSKGYAVGSVDGLVAVQCLDLSDANDMSYMFRCQPKSRDGKRHLVSVNDVVFNPSHYGSFVTGDNEGYAIMWSAQSRKRLFQFTKYPNSVSSLSYNSSGQFLAVASSYTHQEANEREEPPQIFIHEMNEKVMDMGSVARGTSSLK</sequence>
<dbReference type="SMART" id="SM00320">
    <property type="entry name" value="WD40"/>
    <property type="match status" value="5"/>
</dbReference>
<reference evidence="4" key="1">
    <citation type="submission" date="2022-04" db="EMBL/GenBank/DDBJ databases">
        <title>A functionally conserved STORR gene fusion in Papaver species that diverged 16.8 million years ago.</title>
        <authorList>
            <person name="Catania T."/>
        </authorList>
    </citation>
    <scope>NUCLEOTIDE SEQUENCE</scope>
    <source>
        <strain evidence="4">S-188037</strain>
    </source>
</reference>
<evidence type="ECO:0000256" key="1">
    <source>
        <dbReference type="ARBA" id="ARBA00022574"/>
    </source>
</evidence>
<dbReference type="PROSITE" id="PS00678">
    <property type="entry name" value="WD_REPEATS_1"/>
    <property type="match status" value="1"/>
</dbReference>